<evidence type="ECO:0008006" key="4">
    <source>
        <dbReference type="Google" id="ProtNLM"/>
    </source>
</evidence>
<organism evidence="2 3">
    <name type="scientific">Alcanivorax quisquiliarum</name>
    <dbReference type="NCBI Taxonomy" id="2933565"/>
    <lineage>
        <taxon>Bacteria</taxon>
        <taxon>Pseudomonadati</taxon>
        <taxon>Pseudomonadota</taxon>
        <taxon>Gammaproteobacteria</taxon>
        <taxon>Oceanospirillales</taxon>
        <taxon>Alcanivoracaceae</taxon>
        <taxon>Alcanivorax</taxon>
    </lineage>
</organism>
<gene>
    <name evidence="2" type="ORF">MU846_08320</name>
</gene>
<keyword evidence="1" id="KW-0472">Membrane</keyword>
<dbReference type="EMBL" id="JALKII010000004">
    <property type="protein sequence ID" value="MCK0537713.1"/>
    <property type="molecule type" value="Genomic_DNA"/>
</dbReference>
<feature type="transmembrane region" description="Helical" evidence="1">
    <location>
        <begin position="96"/>
        <end position="117"/>
    </location>
</feature>
<evidence type="ECO:0000256" key="1">
    <source>
        <dbReference type="SAM" id="Phobius"/>
    </source>
</evidence>
<proteinExistence type="predicted"/>
<sequence length="155" mass="15978">MSTVNSKATALRRAGAFFVAVVVAVALGAMIQTQYNLAALAALGVDIPLAIRLRTTGQDLLGFSPVYAVLVVWALLCSLPVAALCARRLSQRAQPLVYGLAALVGLVVAVLVVNQLVPMPTLIAATRAWHGLLLLALAAGVGGVVFARLVRASAP</sequence>
<evidence type="ECO:0000313" key="2">
    <source>
        <dbReference type="EMBL" id="MCK0537713.1"/>
    </source>
</evidence>
<feature type="transmembrane region" description="Helical" evidence="1">
    <location>
        <begin position="129"/>
        <end position="150"/>
    </location>
</feature>
<keyword evidence="3" id="KW-1185">Reference proteome</keyword>
<dbReference type="Proteomes" id="UP001165524">
    <property type="component" value="Unassembled WGS sequence"/>
</dbReference>
<reference evidence="2" key="1">
    <citation type="submission" date="2022-04" db="EMBL/GenBank/DDBJ databases">
        <title>Alcanivorax sp. CY1518 draft genome sequence.</title>
        <authorList>
            <person name="Zhao G."/>
            <person name="An M."/>
        </authorList>
    </citation>
    <scope>NUCLEOTIDE SEQUENCE</scope>
    <source>
        <strain evidence="2">CY1518</strain>
    </source>
</reference>
<keyword evidence="1" id="KW-1133">Transmembrane helix</keyword>
<name>A0ABT0E797_9GAMM</name>
<dbReference type="RefSeq" id="WP_246951580.1">
    <property type="nucleotide sequence ID" value="NZ_JALKII010000004.1"/>
</dbReference>
<protein>
    <recommendedName>
        <fullName evidence="4">Transmembrane protein</fullName>
    </recommendedName>
</protein>
<accession>A0ABT0E797</accession>
<comment type="caution">
    <text evidence="2">The sequence shown here is derived from an EMBL/GenBank/DDBJ whole genome shotgun (WGS) entry which is preliminary data.</text>
</comment>
<evidence type="ECO:0000313" key="3">
    <source>
        <dbReference type="Proteomes" id="UP001165524"/>
    </source>
</evidence>
<feature type="transmembrane region" description="Helical" evidence="1">
    <location>
        <begin position="60"/>
        <end position="84"/>
    </location>
</feature>
<keyword evidence="1" id="KW-0812">Transmembrane</keyword>